<reference evidence="2 3" key="1">
    <citation type="submission" date="2016-09" db="EMBL/GenBank/DDBJ databases">
        <title>Genomic Taxonomy of the Vibrionaceae.</title>
        <authorList>
            <person name="Gonzalez-Castillo A."/>
            <person name="Gomez-Gil B."/>
            <person name="Enciso-Ibarra K."/>
        </authorList>
    </citation>
    <scope>NUCLEOTIDE SEQUENCE [LARGE SCALE GENOMIC DNA]</scope>
    <source>
        <strain evidence="2 3">CAIM 1902</strain>
    </source>
</reference>
<accession>A0ABX3FIM0</accession>
<dbReference type="PROSITE" id="PS51257">
    <property type="entry name" value="PROKAR_LIPOPROTEIN"/>
    <property type="match status" value="1"/>
</dbReference>
<evidence type="ECO:0000313" key="2">
    <source>
        <dbReference type="EMBL" id="OLQ91655.1"/>
    </source>
</evidence>
<dbReference type="RefSeq" id="WP_075715005.1">
    <property type="nucleotide sequence ID" value="NZ_AP019656.1"/>
</dbReference>
<keyword evidence="1" id="KW-0732">Signal</keyword>
<keyword evidence="3" id="KW-1185">Reference proteome</keyword>
<organism evidence="2 3">
    <name type="scientific">Vibrio panuliri</name>
    <dbReference type="NCBI Taxonomy" id="1381081"/>
    <lineage>
        <taxon>Bacteria</taxon>
        <taxon>Pseudomonadati</taxon>
        <taxon>Pseudomonadota</taxon>
        <taxon>Gammaproteobacteria</taxon>
        <taxon>Vibrionales</taxon>
        <taxon>Vibrionaceae</taxon>
        <taxon>Vibrio</taxon>
    </lineage>
</organism>
<evidence type="ECO:0000256" key="1">
    <source>
        <dbReference type="SAM" id="SignalP"/>
    </source>
</evidence>
<dbReference type="Proteomes" id="UP000186039">
    <property type="component" value="Unassembled WGS sequence"/>
</dbReference>
<proteinExistence type="predicted"/>
<feature type="signal peptide" evidence="1">
    <location>
        <begin position="1"/>
        <end position="25"/>
    </location>
</feature>
<evidence type="ECO:0000313" key="3">
    <source>
        <dbReference type="Proteomes" id="UP000186039"/>
    </source>
</evidence>
<feature type="chain" id="PRO_5045146805" evidence="1">
    <location>
        <begin position="26"/>
        <end position="135"/>
    </location>
</feature>
<name>A0ABX3FIM0_9VIBR</name>
<dbReference type="EMBL" id="MJMH01000172">
    <property type="protein sequence ID" value="OLQ91655.1"/>
    <property type="molecule type" value="Genomic_DNA"/>
</dbReference>
<comment type="caution">
    <text evidence="2">The sequence shown here is derived from an EMBL/GenBank/DDBJ whole genome shotgun (WGS) entry which is preliminary data.</text>
</comment>
<gene>
    <name evidence="2" type="ORF">BIY20_09640</name>
</gene>
<protein>
    <submittedName>
        <fullName evidence="2">Uncharacterized protein</fullName>
    </submittedName>
</protein>
<sequence>MRAIKRLLTTLLPIIGISCASAAQAYEFHLCHIDEGKSATHSLLLTDMEGGALLTYEMLVRLSSGDSVYKQSFELTEVEPTHYQNKIVDEVDGSTMTRYVRAHLAGKGRILYFDMAIFRDDNLIETRSLTTFCDE</sequence>